<name>A0A9W8G515_9FUNG</name>
<keyword evidence="1" id="KW-0732">Signal</keyword>
<dbReference type="InterPro" id="IPR021829">
    <property type="entry name" value="DUF3419"/>
</dbReference>
<dbReference type="EMBL" id="JANBTW010000048">
    <property type="protein sequence ID" value="KAJ2675478.1"/>
    <property type="molecule type" value="Genomic_DNA"/>
</dbReference>
<accession>A0A9W8G515</accession>
<dbReference type="Gene3D" id="3.40.50.150">
    <property type="entry name" value="Vaccinia Virus protein VP39"/>
    <property type="match status" value="1"/>
</dbReference>
<comment type="caution">
    <text evidence="3">The sequence shown here is derived from an EMBL/GenBank/DDBJ whole genome shotgun (WGS) entry which is preliminary data.</text>
</comment>
<feature type="chain" id="PRO_5040796171" description="Methyltransferase domain-containing protein" evidence="1">
    <location>
        <begin position="20"/>
        <end position="753"/>
    </location>
</feature>
<evidence type="ECO:0000259" key="2">
    <source>
        <dbReference type="Pfam" id="PF13649"/>
    </source>
</evidence>
<evidence type="ECO:0000313" key="3">
    <source>
        <dbReference type="EMBL" id="KAJ2675478.1"/>
    </source>
</evidence>
<dbReference type="Pfam" id="PF13649">
    <property type="entry name" value="Methyltransf_25"/>
    <property type="match status" value="1"/>
</dbReference>
<dbReference type="SUPFAM" id="SSF53335">
    <property type="entry name" value="S-adenosyl-L-methionine-dependent methyltransferases"/>
    <property type="match status" value="1"/>
</dbReference>
<proteinExistence type="predicted"/>
<dbReference type="Proteomes" id="UP001151518">
    <property type="component" value="Unassembled WGS sequence"/>
</dbReference>
<dbReference type="PANTHER" id="PTHR47473:SF1">
    <property type="entry name" value="METHYLTRANSFERASE DOMAIN-CONTAINING PROTEIN"/>
    <property type="match status" value="1"/>
</dbReference>
<evidence type="ECO:0000313" key="4">
    <source>
        <dbReference type="Proteomes" id="UP001151518"/>
    </source>
</evidence>
<feature type="signal peptide" evidence="1">
    <location>
        <begin position="1"/>
        <end position="19"/>
    </location>
</feature>
<dbReference type="CDD" id="cd02440">
    <property type="entry name" value="AdoMet_MTases"/>
    <property type="match status" value="1"/>
</dbReference>
<evidence type="ECO:0000256" key="1">
    <source>
        <dbReference type="SAM" id="SignalP"/>
    </source>
</evidence>
<reference evidence="3" key="1">
    <citation type="submission" date="2022-07" db="EMBL/GenBank/DDBJ databases">
        <title>Phylogenomic reconstructions and comparative analyses of Kickxellomycotina fungi.</title>
        <authorList>
            <person name="Reynolds N.K."/>
            <person name="Stajich J.E."/>
            <person name="Barry K."/>
            <person name="Grigoriev I.V."/>
            <person name="Crous P."/>
            <person name="Smith M.E."/>
        </authorList>
    </citation>
    <scope>NUCLEOTIDE SEQUENCE</scope>
    <source>
        <strain evidence="3">NRRL 3115</strain>
    </source>
</reference>
<sequence>MTALFFMLVPTVTMSLVSAHGPESDFTGRVVIDTGHKVLLYQFVCITIAIFACLNLRKLGVAATFAYNCFFKRLGKLDSQQKRLNAFYGGQASVYDTTRSKLLRGRKTMLRLCGAELQRMNGDLVWVDVGGGTGWNIEKMDEYFGIHNFKRVYLVDLCEPLCRVAEQRFKARGWTNIEVVCQDAKSFNLPGLDSLEGTVDLITMSYSLSMIEEFYPVVDRLCKILKPQSGILGVADFYISDTNTRSSSAGILSYQCSWFMRIFWQHWFEFDHVFLHPCRRNYLEHRFDTHKVFNGRNHFVLPYLVQIPFYVWLGKPASSVNLISGEQNAHTYNSINHSLVRAEGGTNSGKGWQRLPYQPSKPEHAQFSTYIYGFTWEDPRCDLQVLDLKAGDNLLLITSAGDNALAYAAHQDQIILNCVDMNPCQNHLLELKLASLRALDYSQFWQMFGKGWIEDFDSILDTKLSPWLSSSAYQYWKTNVSAFAVPRDKSILLAKLLGRTNLYTTGYSGLALQCLKGMLRLMGVYKAAQSLTRSKSLDEQMDTWRRNISGWIHGTLATWFLDNPVIMWQLLGVPVSQWTMLRSEGSMSQYVRDTLEPVVAETSFTEDNYFYYLLLALEYSPTCCPDYLTKSGFDQLKHISASSNDRCTFKLHTSTILNVLRGMQEGELTKAVIMDHMDWFSLDDAQEEVGALARVLAKGGFVLWRSAARVPWYIEVFTRNGFSVEPISVRQPNTMKPLDRVNMYASFYKATKF</sequence>
<organism evidence="3 4">
    <name type="scientific">Coemansia spiralis</name>
    <dbReference type="NCBI Taxonomy" id="417178"/>
    <lineage>
        <taxon>Eukaryota</taxon>
        <taxon>Fungi</taxon>
        <taxon>Fungi incertae sedis</taxon>
        <taxon>Zoopagomycota</taxon>
        <taxon>Kickxellomycotina</taxon>
        <taxon>Kickxellomycetes</taxon>
        <taxon>Kickxellales</taxon>
        <taxon>Kickxellaceae</taxon>
        <taxon>Coemansia</taxon>
    </lineage>
</organism>
<feature type="domain" description="Methyltransferase" evidence="2">
    <location>
        <begin position="127"/>
        <end position="227"/>
    </location>
</feature>
<dbReference type="OrthoDB" id="10253390at2759"/>
<gene>
    <name evidence="3" type="ORF">GGI25_003986</name>
</gene>
<protein>
    <recommendedName>
        <fullName evidence="2">Methyltransferase domain-containing protein</fullName>
    </recommendedName>
</protein>
<dbReference type="Pfam" id="PF11899">
    <property type="entry name" value="DUF3419"/>
    <property type="match status" value="1"/>
</dbReference>
<dbReference type="AlphaFoldDB" id="A0A9W8G515"/>
<dbReference type="PANTHER" id="PTHR47473">
    <property type="entry name" value="BTA1P"/>
    <property type="match status" value="1"/>
</dbReference>
<dbReference type="InterPro" id="IPR029063">
    <property type="entry name" value="SAM-dependent_MTases_sf"/>
</dbReference>
<dbReference type="InterPro" id="IPR041698">
    <property type="entry name" value="Methyltransf_25"/>
</dbReference>